<dbReference type="EMBL" id="QKWK01000004">
    <property type="protein sequence ID" value="TXT11277.1"/>
    <property type="molecule type" value="Genomic_DNA"/>
</dbReference>
<reference evidence="1 2" key="1">
    <citation type="journal article" date="2019" name="PLoS Genet.">
        <title>Convergent evolution of linked mating-type loci in basidiomycete fungi.</title>
        <authorList>
            <person name="Sun S."/>
            <person name="Coelho M.A."/>
            <person name="Heitman J."/>
            <person name="Nowrousian M."/>
        </authorList>
    </citation>
    <scope>NUCLEOTIDE SEQUENCE [LARGE SCALE GENOMIC DNA]</scope>
    <source>
        <strain evidence="1 2">CBS 4282</strain>
    </source>
</reference>
<dbReference type="Gene3D" id="3.40.50.300">
    <property type="entry name" value="P-loop containing nucleotide triphosphate hydrolases"/>
    <property type="match status" value="1"/>
</dbReference>
<evidence type="ECO:0000313" key="2">
    <source>
        <dbReference type="Proteomes" id="UP000473826"/>
    </source>
</evidence>
<gene>
    <name evidence="1" type="ORF">VHUM_02028</name>
</gene>
<dbReference type="OrthoDB" id="347435at2759"/>
<sequence length="259" mass="28640">MQGPQGCGKTTLCNELRRQLGVDGIHAEVLSLDDLYLDFDGLEDMRKRHPDNPLLSGRGQPGTHDLGLISETLGAVLQINTTRVPVHLPMFDKSANGGRGDRSGETTTIQAPVDVFVLEGWSFGFMPLTPDGLKERHGGSSAAYSSRHSLDALLQVNTNLSTFAATTYAFPFATLVQIEPVDYDLVFRWRLEQEQAMKAANGGRGMTDAEVEQFVARYMPGYELWKDGMWETGRGLPWEGSGLRLYYGPEREVTAVVRM</sequence>
<evidence type="ECO:0000313" key="1">
    <source>
        <dbReference type="EMBL" id="TXT11277.1"/>
    </source>
</evidence>
<dbReference type="SUPFAM" id="SSF52540">
    <property type="entry name" value="P-loop containing nucleoside triphosphate hydrolases"/>
    <property type="match status" value="1"/>
</dbReference>
<proteinExistence type="predicted"/>
<accession>A0A7D8Z208</accession>
<protein>
    <recommendedName>
        <fullName evidence="3">Phosphoribulokinase/uridine kinase domain-containing protein</fullName>
    </recommendedName>
</protein>
<evidence type="ECO:0008006" key="3">
    <source>
        <dbReference type="Google" id="ProtNLM"/>
    </source>
</evidence>
<name>A0A7D8Z208_VANHU</name>
<dbReference type="PANTHER" id="PTHR10285">
    <property type="entry name" value="URIDINE KINASE"/>
    <property type="match status" value="1"/>
</dbReference>
<keyword evidence="2" id="KW-1185">Reference proteome</keyword>
<comment type="caution">
    <text evidence="1">The sequence shown here is derived from an EMBL/GenBank/DDBJ whole genome shotgun (WGS) entry which is preliminary data.</text>
</comment>
<dbReference type="Proteomes" id="UP000473826">
    <property type="component" value="Unassembled WGS sequence"/>
</dbReference>
<dbReference type="AlphaFoldDB" id="A0A7D8Z208"/>
<organism evidence="1 2">
    <name type="scientific">Vanrija humicola</name>
    <name type="common">Yeast</name>
    <name type="synonym">Cryptococcus humicola</name>
    <dbReference type="NCBI Taxonomy" id="5417"/>
    <lineage>
        <taxon>Eukaryota</taxon>
        <taxon>Fungi</taxon>
        <taxon>Dikarya</taxon>
        <taxon>Basidiomycota</taxon>
        <taxon>Agaricomycotina</taxon>
        <taxon>Tremellomycetes</taxon>
        <taxon>Trichosporonales</taxon>
        <taxon>Trichosporonaceae</taxon>
        <taxon>Vanrija</taxon>
    </lineage>
</organism>
<dbReference type="InterPro" id="IPR027417">
    <property type="entry name" value="P-loop_NTPase"/>
</dbReference>